<evidence type="ECO:0000256" key="1">
    <source>
        <dbReference type="ARBA" id="ARBA00004533"/>
    </source>
</evidence>
<keyword evidence="8" id="KW-0653">Protein transport</keyword>
<dbReference type="InterPro" id="IPR022792">
    <property type="entry name" value="T2SS_protein-GspN"/>
</dbReference>
<organism evidence="11 12">
    <name type="scientific">Frateuria flava</name>
    <dbReference type="NCBI Taxonomy" id="2821489"/>
    <lineage>
        <taxon>Bacteria</taxon>
        <taxon>Pseudomonadati</taxon>
        <taxon>Pseudomonadota</taxon>
        <taxon>Gammaproteobacteria</taxon>
        <taxon>Lysobacterales</taxon>
        <taxon>Rhodanobacteraceae</taxon>
        <taxon>Frateuria</taxon>
    </lineage>
</organism>
<evidence type="ECO:0000256" key="4">
    <source>
        <dbReference type="ARBA" id="ARBA00022448"/>
    </source>
</evidence>
<comment type="subcellular location">
    <subcellularLocation>
        <location evidence="1">Cell inner membrane</location>
    </subcellularLocation>
</comment>
<evidence type="ECO:0000256" key="9">
    <source>
        <dbReference type="ARBA" id="ARBA00023136"/>
    </source>
</evidence>
<evidence type="ECO:0000313" key="11">
    <source>
        <dbReference type="EMBL" id="MBP1474645.1"/>
    </source>
</evidence>
<dbReference type="RefSeq" id="WP_209619794.1">
    <property type="nucleotide sequence ID" value="NZ_JAGJRS010000019.1"/>
</dbReference>
<evidence type="ECO:0000256" key="7">
    <source>
        <dbReference type="ARBA" id="ARBA00022692"/>
    </source>
</evidence>
<keyword evidence="9" id="KW-0472">Membrane</keyword>
<gene>
    <name evidence="11" type="ORF">J7I44_10060</name>
</gene>
<evidence type="ECO:0000256" key="2">
    <source>
        <dbReference type="ARBA" id="ARBA00007208"/>
    </source>
</evidence>
<evidence type="ECO:0000256" key="3">
    <source>
        <dbReference type="ARBA" id="ARBA00021563"/>
    </source>
</evidence>
<dbReference type="EMBL" id="JAGJRS010000019">
    <property type="protein sequence ID" value="MBP1474645.1"/>
    <property type="molecule type" value="Genomic_DNA"/>
</dbReference>
<evidence type="ECO:0000256" key="8">
    <source>
        <dbReference type="ARBA" id="ARBA00022927"/>
    </source>
</evidence>
<keyword evidence="12" id="KW-1185">Reference proteome</keyword>
<keyword evidence="5" id="KW-1003">Cell membrane</keyword>
<evidence type="ECO:0000256" key="5">
    <source>
        <dbReference type="ARBA" id="ARBA00022475"/>
    </source>
</evidence>
<proteinExistence type="inferred from homology"/>
<dbReference type="Pfam" id="PF01203">
    <property type="entry name" value="T2SSN"/>
    <property type="match status" value="1"/>
</dbReference>
<keyword evidence="7" id="KW-0812">Transmembrane</keyword>
<dbReference type="Proteomes" id="UP000823790">
    <property type="component" value="Unassembled WGS sequence"/>
</dbReference>
<evidence type="ECO:0000313" key="12">
    <source>
        <dbReference type="Proteomes" id="UP000823790"/>
    </source>
</evidence>
<name>A0ABS4DNQ3_9GAMM</name>
<evidence type="ECO:0000256" key="6">
    <source>
        <dbReference type="ARBA" id="ARBA00022519"/>
    </source>
</evidence>
<keyword evidence="4" id="KW-0813">Transport</keyword>
<sequence>MKRSRVWLTVAIVLLLVTLLVLLLPARWATPFVQSRLHGLRLEGVHGLVWNGGARELRGPDGRSLGQMQWRLSRALLWGRLDLQLDFSGPGLVASGHLQRDGAGRPMWTDVSLRADLAAWTPRLDSSLGSPRGSLTLKLQRAVLQANWPVDLDGRAQWRDASMRTRAQAVVLGDFGMDLHGSNGVLTGQLRDQANGPLRAEGQWQASPLGWRLDLLLQPRTTDAVLRHWLARLDRPDANGTLRLHRRGGLAAATPETSP</sequence>
<reference evidence="11 12" key="1">
    <citation type="submission" date="2021-04" db="EMBL/GenBank/DDBJ databases">
        <authorList>
            <person name="Huq M.A."/>
        </authorList>
    </citation>
    <scope>NUCLEOTIDE SEQUENCE [LARGE SCALE GENOMIC DNA]</scope>
    <source>
        <strain evidence="11 12">MAH-13</strain>
    </source>
</reference>
<comment type="caution">
    <text evidence="11">The sequence shown here is derived from an EMBL/GenBank/DDBJ whole genome shotgun (WGS) entry which is preliminary data.</text>
</comment>
<protein>
    <recommendedName>
        <fullName evidence="3">Type II secretion system protein N</fullName>
    </recommendedName>
    <alternativeName>
        <fullName evidence="10">General secretion pathway protein N</fullName>
    </alternativeName>
</protein>
<comment type="similarity">
    <text evidence="2">Belongs to the GSP N family.</text>
</comment>
<keyword evidence="6" id="KW-0997">Cell inner membrane</keyword>
<accession>A0ABS4DNQ3</accession>
<evidence type="ECO:0000256" key="10">
    <source>
        <dbReference type="ARBA" id="ARBA00030772"/>
    </source>
</evidence>